<dbReference type="EMBL" id="JAOAMU010000005">
    <property type="protein sequence ID" value="MCT2563419.1"/>
    <property type="molecule type" value="Genomic_DNA"/>
</dbReference>
<organism evidence="1 2">
    <name type="scientific">Chryseobacterium herbae</name>
    <dbReference type="NCBI Taxonomy" id="2976476"/>
    <lineage>
        <taxon>Bacteria</taxon>
        <taxon>Pseudomonadati</taxon>
        <taxon>Bacteroidota</taxon>
        <taxon>Flavobacteriia</taxon>
        <taxon>Flavobacteriales</taxon>
        <taxon>Weeksellaceae</taxon>
        <taxon>Chryseobacterium group</taxon>
        <taxon>Chryseobacterium</taxon>
    </lineage>
</organism>
<evidence type="ECO:0000313" key="1">
    <source>
        <dbReference type="EMBL" id="MCT2563419.1"/>
    </source>
</evidence>
<evidence type="ECO:0000313" key="2">
    <source>
        <dbReference type="Proteomes" id="UP001525566"/>
    </source>
</evidence>
<dbReference type="Proteomes" id="UP001525566">
    <property type="component" value="Unassembled WGS sequence"/>
</dbReference>
<name>A0ABT2IX78_9FLAO</name>
<dbReference type="Pfam" id="PF22252">
    <property type="entry name" value="PNGase_F-II_N"/>
    <property type="match status" value="1"/>
</dbReference>
<dbReference type="NCBIfam" id="TIGR01200">
    <property type="entry name" value="GLPGLI"/>
    <property type="match status" value="1"/>
</dbReference>
<sequence>MKELTLLFIILSAKIFSQTSFNVVYEADYKLQYKSQKGNTIAKEDAFALLINEKESYFKNMNKYVGDSLRYENKLNDKSDINEHSKYYTFFRENIGTTNGKIYVTAPISNKNFKYEETNDIDWKLQNEYKKIGNYKCQKAITKKYGRTWIAYFTKDIPFPFGPYKFNKLPGLILEVYDENNDYHYTLYKFGKRKYTSKSANMNTDAKLVDKSKIFDYQRKEIGDQNQFNDVIEDKETLNMLRKKSADKAKNYNPIELSIY</sequence>
<gene>
    <name evidence="1" type="ORF">N0B48_16100</name>
</gene>
<dbReference type="InterPro" id="IPR005901">
    <property type="entry name" value="GLPGLI"/>
</dbReference>
<protein>
    <submittedName>
        <fullName evidence="1">GLPGLI family protein</fullName>
    </submittedName>
</protein>
<proteinExistence type="predicted"/>
<reference evidence="1 2" key="1">
    <citation type="submission" date="2022-09" db="EMBL/GenBank/DDBJ databases">
        <title>Chryseobacterium oleae sp.nov., isolated from the inter-root soil of Pyrola calliantha H. Andr. in Tibet.</title>
        <authorList>
            <person name="Li Z."/>
        </authorList>
    </citation>
    <scope>NUCLEOTIDE SEQUENCE [LARGE SCALE GENOMIC DNA]</scope>
    <source>
        <strain evidence="2">pc1-10</strain>
    </source>
</reference>
<accession>A0ABT2IX78</accession>
<dbReference type="RefSeq" id="WP_259839873.1">
    <property type="nucleotide sequence ID" value="NZ_JAOAMU010000005.1"/>
</dbReference>
<keyword evidence="2" id="KW-1185">Reference proteome</keyword>
<comment type="caution">
    <text evidence="1">The sequence shown here is derived from an EMBL/GenBank/DDBJ whole genome shotgun (WGS) entry which is preliminary data.</text>
</comment>